<feature type="transmembrane region" description="Helical" evidence="6">
    <location>
        <begin position="74"/>
        <end position="92"/>
    </location>
</feature>
<gene>
    <name evidence="8" type="ORF">EOK75_10615</name>
</gene>
<feature type="transmembrane region" description="Helical" evidence="6">
    <location>
        <begin position="187"/>
        <end position="209"/>
    </location>
</feature>
<feature type="transmembrane region" description="Helical" evidence="6">
    <location>
        <begin position="269"/>
        <end position="287"/>
    </location>
</feature>
<dbReference type="KEGG" id="pseb:EOK75_10615"/>
<reference evidence="8 9" key="1">
    <citation type="submission" date="2019-05" db="EMBL/GenBank/DDBJ databases">
        <title>Pseudorhodobacter turbinis sp. nov., isolated from the gut of the Korean turban shell.</title>
        <authorList>
            <person name="Jeong Y.-S."/>
            <person name="Kang W.-R."/>
            <person name="Bae J.-W."/>
        </authorList>
    </citation>
    <scope>NUCLEOTIDE SEQUENCE [LARGE SCALE GENOMIC DNA]</scope>
    <source>
        <strain evidence="8 9">S12M18</strain>
    </source>
</reference>
<feature type="transmembrane region" description="Helical" evidence="6">
    <location>
        <begin position="7"/>
        <end position="24"/>
    </location>
</feature>
<feature type="domain" description="EamA" evidence="7">
    <location>
        <begin position="156"/>
        <end position="286"/>
    </location>
</feature>
<name>A0A4P8EID8_9RHOB</name>
<keyword evidence="4 6" id="KW-1133">Transmembrane helix</keyword>
<organism evidence="8 9">
    <name type="scientific">Pseudorhodobacter turbinis</name>
    <dbReference type="NCBI Taxonomy" id="2500533"/>
    <lineage>
        <taxon>Bacteria</taxon>
        <taxon>Pseudomonadati</taxon>
        <taxon>Pseudomonadota</taxon>
        <taxon>Alphaproteobacteria</taxon>
        <taxon>Rhodobacterales</taxon>
        <taxon>Paracoccaceae</taxon>
        <taxon>Pseudorhodobacter</taxon>
    </lineage>
</organism>
<dbReference type="SUPFAM" id="SSF103481">
    <property type="entry name" value="Multidrug resistance efflux transporter EmrE"/>
    <property type="match status" value="2"/>
</dbReference>
<accession>A0A4P8EID8</accession>
<feature type="transmembrane region" description="Helical" evidence="6">
    <location>
        <begin position="36"/>
        <end position="54"/>
    </location>
</feature>
<evidence type="ECO:0000313" key="8">
    <source>
        <dbReference type="EMBL" id="QCO56592.1"/>
    </source>
</evidence>
<keyword evidence="3 6" id="KW-0812">Transmembrane</keyword>
<evidence type="ECO:0000256" key="5">
    <source>
        <dbReference type="ARBA" id="ARBA00023136"/>
    </source>
</evidence>
<feature type="domain" description="EamA" evidence="7">
    <location>
        <begin position="5"/>
        <end position="138"/>
    </location>
</feature>
<feature type="transmembrane region" description="Helical" evidence="6">
    <location>
        <begin position="215"/>
        <end position="232"/>
    </location>
</feature>
<dbReference type="InterPro" id="IPR000620">
    <property type="entry name" value="EamA_dom"/>
</dbReference>
<keyword evidence="9" id="KW-1185">Reference proteome</keyword>
<evidence type="ECO:0000256" key="3">
    <source>
        <dbReference type="ARBA" id="ARBA00022692"/>
    </source>
</evidence>
<comment type="subcellular location">
    <subcellularLocation>
        <location evidence="1">Membrane</location>
        <topology evidence="1">Multi-pass membrane protein</topology>
    </subcellularLocation>
</comment>
<evidence type="ECO:0000313" key="9">
    <source>
        <dbReference type="Proteomes" id="UP000298631"/>
    </source>
</evidence>
<evidence type="ECO:0000256" key="1">
    <source>
        <dbReference type="ARBA" id="ARBA00004141"/>
    </source>
</evidence>
<evidence type="ECO:0000259" key="7">
    <source>
        <dbReference type="Pfam" id="PF00892"/>
    </source>
</evidence>
<comment type="similarity">
    <text evidence="2">Belongs to the drug/metabolite transporter (DMT) superfamily. 10 TMS drug/metabolite exporter (DME) (TC 2.A.7.3) family.</text>
</comment>
<dbReference type="OrthoDB" id="8478503at2"/>
<dbReference type="Pfam" id="PF00892">
    <property type="entry name" value="EamA"/>
    <property type="match status" value="2"/>
</dbReference>
<evidence type="ECO:0000256" key="6">
    <source>
        <dbReference type="SAM" id="Phobius"/>
    </source>
</evidence>
<evidence type="ECO:0000256" key="2">
    <source>
        <dbReference type="ARBA" id="ARBA00009853"/>
    </source>
</evidence>
<dbReference type="Proteomes" id="UP000298631">
    <property type="component" value="Chromosome"/>
</dbReference>
<feature type="transmembrane region" description="Helical" evidence="6">
    <location>
        <begin position="154"/>
        <end position="175"/>
    </location>
</feature>
<sequence length="307" mass="32633">MRPMRGIFYKLCSVVNFILMASLIKSTAAHVPPGEAVFFRSLFAMPVILIWLMMRGELQTGLKASAPIGHIWRGVVGTMAMGLGFAGLGYLPLPEVTAIGYAAPLLTVIFAAMFLGEDVRLFRISAVVLGLIGVLIVLSPRLTVVPGAGNDDAAALGAMLVLGGAVFAALAQVFVRKLVMQETTSAIVFYFSLTATVLSLVTLPFGWVIPSAKEAGLLILAGLLGGVGQILLTSSYREADASVVAPFDYASMIFALAIGYWVFDEVPTITMLTGAAIVVTAGVLIIWRERKLGLERAKQRRAMTPQG</sequence>
<dbReference type="PANTHER" id="PTHR22911">
    <property type="entry name" value="ACYL-MALONYL CONDENSING ENZYME-RELATED"/>
    <property type="match status" value="1"/>
</dbReference>
<keyword evidence="5 6" id="KW-0472">Membrane</keyword>
<dbReference type="RefSeq" id="WP_137194372.1">
    <property type="nucleotide sequence ID" value="NZ_CP039964.1"/>
</dbReference>
<evidence type="ECO:0000256" key="4">
    <source>
        <dbReference type="ARBA" id="ARBA00022989"/>
    </source>
</evidence>
<feature type="transmembrane region" description="Helical" evidence="6">
    <location>
        <begin position="98"/>
        <end position="115"/>
    </location>
</feature>
<dbReference type="PANTHER" id="PTHR22911:SF6">
    <property type="entry name" value="SOLUTE CARRIER FAMILY 35 MEMBER G1"/>
    <property type="match status" value="1"/>
</dbReference>
<dbReference type="InterPro" id="IPR037185">
    <property type="entry name" value="EmrE-like"/>
</dbReference>
<feature type="transmembrane region" description="Helical" evidence="6">
    <location>
        <begin position="122"/>
        <end position="142"/>
    </location>
</feature>
<dbReference type="GO" id="GO:0016020">
    <property type="term" value="C:membrane"/>
    <property type="evidence" value="ECO:0007669"/>
    <property type="project" value="UniProtKB-SubCell"/>
</dbReference>
<proteinExistence type="inferred from homology"/>
<feature type="transmembrane region" description="Helical" evidence="6">
    <location>
        <begin position="244"/>
        <end position="263"/>
    </location>
</feature>
<protein>
    <submittedName>
        <fullName evidence="8">DMT family transporter</fullName>
    </submittedName>
</protein>
<dbReference type="AlphaFoldDB" id="A0A4P8EID8"/>
<dbReference type="EMBL" id="CP039964">
    <property type="protein sequence ID" value="QCO56592.1"/>
    <property type="molecule type" value="Genomic_DNA"/>
</dbReference>